<feature type="domain" description="SWIM-type" evidence="2">
    <location>
        <begin position="85"/>
        <end position="127"/>
    </location>
</feature>
<evidence type="ECO:0000313" key="4">
    <source>
        <dbReference type="EMBL" id="CAF4280289.1"/>
    </source>
</evidence>
<name>A0A8S2TCK2_9BILA</name>
<dbReference type="Proteomes" id="UP000682733">
    <property type="component" value="Unassembled WGS sequence"/>
</dbReference>
<organism evidence="4 5">
    <name type="scientific">Didymodactylos carnosus</name>
    <dbReference type="NCBI Taxonomy" id="1234261"/>
    <lineage>
        <taxon>Eukaryota</taxon>
        <taxon>Metazoa</taxon>
        <taxon>Spiralia</taxon>
        <taxon>Gnathifera</taxon>
        <taxon>Rotifera</taxon>
        <taxon>Eurotatoria</taxon>
        <taxon>Bdelloidea</taxon>
        <taxon>Philodinida</taxon>
        <taxon>Philodinidae</taxon>
        <taxon>Didymodactylos</taxon>
    </lineage>
</organism>
<evidence type="ECO:0000259" key="2">
    <source>
        <dbReference type="PROSITE" id="PS50966"/>
    </source>
</evidence>
<evidence type="ECO:0000313" key="3">
    <source>
        <dbReference type="EMBL" id="CAF1491045.1"/>
    </source>
</evidence>
<protein>
    <recommendedName>
        <fullName evidence="2">SWIM-type domain-containing protein</fullName>
    </recommendedName>
</protein>
<reference evidence="4" key="1">
    <citation type="submission" date="2021-02" db="EMBL/GenBank/DDBJ databases">
        <authorList>
            <person name="Nowell W R."/>
        </authorList>
    </citation>
    <scope>NUCLEOTIDE SEQUENCE</scope>
</reference>
<dbReference type="EMBL" id="CAJNOK010033110">
    <property type="protein sequence ID" value="CAF1491045.1"/>
    <property type="molecule type" value="Genomic_DNA"/>
</dbReference>
<dbReference type="GO" id="GO:0008270">
    <property type="term" value="F:zinc ion binding"/>
    <property type="evidence" value="ECO:0007669"/>
    <property type="project" value="UniProtKB-KW"/>
</dbReference>
<proteinExistence type="predicted"/>
<dbReference type="InterPro" id="IPR007527">
    <property type="entry name" value="Znf_SWIM"/>
</dbReference>
<keyword evidence="1" id="KW-0862">Zinc</keyword>
<gene>
    <name evidence="3" type="ORF">OVA965_LOCUS36499</name>
    <name evidence="4" type="ORF">TMI583_LOCUS37512</name>
</gene>
<accession>A0A8S2TCK2</accession>
<dbReference type="EMBL" id="CAJOBA010055074">
    <property type="protein sequence ID" value="CAF4280289.1"/>
    <property type="molecule type" value="Genomic_DNA"/>
</dbReference>
<comment type="caution">
    <text evidence="4">The sequence shown here is derived from an EMBL/GenBank/DDBJ whole genome shotgun (WGS) entry which is preliminary data.</text>
</comment>
<evidence type="ECO:0000313" key="5">
    <source>
        <dbReference type="Proteomes" id="UP000682733"/>
    </source>
</evidence>
<dbReference type="Proteomes" id="UP000677228">
    <property type="component" value="Unassembled WGS sequence"/>
</dbReference>
<sequence length="144" mass="16151">MASTFSSSYISITDYKRPFNIDASSITEYFCSVLASDGSLDRGALRNGNILFKKHFVHSIYISRRYIEITITAKCRAQMKKAVTYQLKLIMNSSRLADIIHGYCECVAGQGPRAGCKHLAALCSGLLDYDDKKLYDACTQRLQE</sequence>
<keyword evidence="1" id="KW-0479">Metal-binding</keyword>
<dbReference type="PROSITE" id="PS50966">
    <property type="entry name" value="ZF_SWIM"/>
    <property type="match status" value="1"/>
</dbReference>
<keyword evidence="1" id="KW-0863">Zinc-finger</keyword>
<dbReference type="AlphaFoldDB" id="A0A8S2TCK2"/>
<evidence type="ECO:0000256" key="1">
    <source>
        <dbReference type="PROSITE-ProRule" id="PRU00325"/>
    </source>
</evidence>